<gene>
    <name evidence="1" type="ORF">AAFF_G00000370</name>
</gene>
<accession>A0AAD7TD15</accession>
<comment type="caution">
    <text evidence="1">The sequence shown here is derived from an EMBL/GenBank/DDBJ whole genome shotgun (WGS) entry which is preliminary data.</text>
</comment>
<dbReference type="EMBL" id="JAINUG010000001">
    <property type="protein sequence ID" value="KAJ8418538.1"/>
    <property type="molecule type" value="Genomic_DNA"/>
</dbReference>
<name>A0AAD7TD15_9TELE</name>
<evidence type="ECO:0000313" key="1">
    <source>
        <dbReference type="EMBL" id="KAJ8418538.1"/>
    </source>
</evidence>
<organism evidence="1 2">
    <name type="scientific">Aldrovandia affinis</name>
    <dbReference type="NCBI Taxonomy" id="143900"/>
    <lineage>
        <taxon>Eukaryota</taxon>
        <taxon>Metazoa</taxon>
        <taxon>Chordata</taxon>
        <taxon>Craniata</taxon>
        <taxon>Vertebrata</taxon>
        <taxon>Euteleostomi</taxon>
        <taxon>Actinopterygii</taxon>
        <taxon>Neopterygii</taxon>
        <taxon>Teleostei</taxon>
        <taxon>Notacanthiformes</taxon>
        <taxon>Halosauridae</taxon>
        <taxon>Aldrovandia</taxon>
    </lineage>
</organism>
<keyword evidence="2" id="KW-1185">Reference proteome</keyword>
<dbReference type="Proteomes" id="UP001221898">
    <property type="component" value="Unassembled WGS sequence"/>
</dbReference>
<sequence length="127" mass="14037">MAEIKGTVIHISRPVDPQRDFGIKRYKPLNYTKVHHQHFISGVPCSRAQTRMPKRGDQLAFASMSYLTGRQSVTRTPCCPLPPRTAPVVPPTLFCRWSPVKAATQYQSSVGLFVVAPDFAAARAALS</sequence>
<evidence type="ECO:0000313" key="2">
    <source>
        <dbReference type="Proteomes" id="UP001221898"/>
    </source>
</evidence>
<reference evidence="1" key="1">
    <citation type="journal article" date="2023" name="Science">
        <title>Genome structures resolve the early diversification of teleost fishes.</title>
        <authorList>
            <person name="Parey E."/>
            <person name="Louis A."/>
            <person name="Montfort J."/>
            <person name="Bouchez O."/>
            <person name="Roques C."/>
            <person name="Iampietro C."/>
            <person name="Lluch J."/>
            <person name="Castinel A."/>
            <person name="Donnadieu C."/>
            <person name="Desvignes T."/>
            <person name="Floi Bucao C."/>
            <person name="Jouanno E."/>
            <person name="Wen M."/>
            <person name="Mejri S."/>
            <person name="Dirks R."/>
            <person name="Jansen H."/>
            <person name="Henkel C."/>
            <person name="Chen W.J."/>
            <person name="Zahm M."/>
            <person name="Cabau C."/>
            <person name="Klopp C."/>
            <person name="Thompson A.W."/>
            <person name="Robinson-Rechavi M."/>
            <person name="Braasch I."/>
            <person name="Lecointre G."/>
            <person name="Bobe J."/>
            <person name="Postlethwait J.H."/>
            <person name="Berthelot C."/>
            <person name="Roest Crollius H."/>
            <person name="Guiguen Y."/>
        </authorList>
    </citation>
    <scope>NUCLEOTIDE SEQUENCE</scope>
    <source>
        <strain evidence="1">NC1722</strain>
    </source>
</reference>
<protein>
    <submittedName>
        <fullName evidence="1">Uncharacterized protein</fullName>
    </submittedName>
</protein>
<dbReference type="AlphaFoldDB" id="A0AAD7TD15"/>
<proteinExistence type="predicted"/>